<gene>
    <name evidence="1" type="ORF">CEJ86_31360</name>
</gene>
<evidence type="ECO:0000313" key="2">
    <source>
        <dbReference type="Proteomes" id="UP000231987"/>
    </source>
</evidence>
<dbReference type="Proteomes" id="UP000231987">
    <property type="component" value="Unassembled WGS sequence"/>
</dbReference>
<reference evidence="1 2" key="1">
    <citation type="submission" date="2017-06" db="EMBL/GenBank/DDBJ databases">
        <title>Ensifer strains isolated from leguminous trees and herbs display diverse denitrification phenotypes with some acting as strong N2O sinks.</title>
        <authorList>
            <person name="Woliy K."/>
            <person name="Mania D."/>
            <person name="Bakken L.R."/>
            <person name="Frostegard A."/>
        </authorList>
    </citation>
    <scope>NUCLEOTIDE SEQUENCE [LARGE SCALE GENOMIC DNA]</scope>
    <source>
        <strain evidence="1 2">AC50a</strain>
    </source>
</reference>
<protein>
    <submittedName>
        <fullName evidence="1">Uncharacterized protein</fullName>
    </submittedName>
</protein>
<sequence>MDDREARNAGDAERAPDLSEVAAQCAAADLLDFAAQLAGLADDLKALAARPIEPVPIMAEPDHSPEAISPDP</sequence>
<evidence type="ECO:0000313" key="1">
    <source>
        <dbReference type="EMBL" id="PJR09287.1"/>
    </source>
</evidence>
<dbReference type="RefSeq" id="WP_100674916.1">
    <property type="nucleotide sequence ID" value="NZ_NJGD01000031.1"/>
</dbReference>
<dbReference type="AlphaFoldDB" id="A0A2J0YTI1"/>
<organism evidence="1 2">
    <name type="scientific">Rhizobium meliloti</name>
    <name type="common">Ensifer meliloti</name>
    <name type="synonym">Sinorhizobium meliloti</name>
    <dbReference type="NCBI Taxonomy" id="382"/>
    <lineage>
        <taxon>Bacteria</taxon>
        <taxon>Pseudomonadati</taxon>
        <taxon>Pseudomonadota</taxon>
        <taxon>Alphaproteobacteria</taxon>
        <taxon>Hyphomicrobiales</taxon>
        <taxon>Rhizobiaceae</taxon>
        <taxon>Sinorhizobium/Ensifer group</taxon>
        <taxon>Sinorhizobium</taxon>
    </lineage>
</organism>
<dbReference type="EMBL" id="NJGD01000031">
    <property type="protein sequence ID" value="PJR09287.1"/>
    <property type="molecule type" value="Genomic_DNA"/>
</dbReference>
<accession>A0A2J0YTI1</accession>
<comment type="caution">
    <text evidence="1">The sequence shown here is derived from an EMBL/GenBank/DDBJ whole genome shotgun (WGS) entry which is preliminary data.</text>
</comment>
<name>A0A2J0YTI1_RHIML</name>
<proteinExistence type="predicted"/>